<comment type="caution">
    <text evidence="1">The sequence shown here is derived from an EMBL/GenBank/DDBJ whole genome shotgun (WGS) entry which is preliminary data.</text>
</comment>
<organism evidence="1 2">
    <name type="scientific">Agarivorans albus MKT 106</name>
    <dbReference type="NCBI Taxonomy" id="1331007"/>
    <lineage>
        <taxon>Bacteria</taxon>
        <taxon>Pseudomonadati</taxon>
        <taxon>Pseudomonadota</taxon>
        <taxon>Gammaproteobacteria</taxon>
        <taxon>Alteromonadales</taxon>
        <taxon>Alteromonadaceae</taxon>
        <taxon>Agarivorans</taxon>
    </lineage>
</organism>
<dbReference type="InterPro" id="IPR016181">
    <property type="entry name" value="Acyl_CoA_acyltransferase"/>
</dbReference>
<proteinExistence type="predicted"/>
<dbReference type="NCBIfam" id="TIGR03585">
    <property type="entry name" value="PseH"/>
    <property type="match status" value="1"/>
</dbReference>
<dbReference type="Gene3D" id="3.40.630.30">
    <property type="match status" value="1"/>
</dbReference>
<name>R9PN05_AGAAL</name>
<sequence length="219" mass="25528">MWLFLYGQQKKYYTNNRNHGTLFLSKHYPRSTFSPIESSQLELVLGWRNQDRVRNMMRNSELISFENHQAWFAGLSEKKNCDYFIFYQDNRPIGVLNFDIAGPGLLEWGCYLGETDVWPGSGLLLEVAALDYSANYQKQFVDQLKAEVLSTNLSVLKLRKVFEYQLNASTNIEGIKTESSCLLHDFRYPVSRWQAQRERVLAKLPKQITEAAKYISFTL</sequence>
<dbReference type="STRING" id="1331007.AALB_2770"/>
<gene>
    <name evidence="1" type="ORF">AALB_2770</name>
</gene>
<dbReference type="SUPFAM" id="SSF55729">
    <property type="entry name" value="Acyl-CoA N-acyltransferases (Nat)"/>
    <property type="match status" value="1"/>
</dbReference>
<keyword evidence="1" id="KW-0966">Cell projection</keyword>
<accession>R9PN05</accession>
<dbReference type="InterPro" id="IPR020036">
    <property type="entry name" value="PseH"/>
</dbReference>
<dbReference type="EMBL" id="BARX01000019">
    <property type="protein sequence ID" value="GAD02690.1"/>
    <property type="molecule type" value="Genomic_DNA"/>
</dbReference>
<dbReference type="Proteomes" id="UP000014461">
    <property type="component" value="Unassembled WGS sequence"/>
</dbReference>
<dbReference type="AlphaFoldDB" id="R9PN05"/>
<dbReference type="OrthoDB" id="5358891at2"/>
<reference evidence="1" key="1">
    <citation type="journal article" date="2013" name="Genome Announc.">
        <title>Draft Genome Sequence of Agarivorans albus Strain MKT 106T, an Agarolytic Marine Bacterium.</title>
        <authorList>
            <person name="Yasuike M."/>
            <person name="Nakamura Y."/>
            <person name="Kai W."/>
            <person name="Fujiwara A."/>
            <person name="Fukui Y."/>
            <person name="Satomi M."/>
            <person name="Sano M."/>
        </authorList>
    </citation>
    <scope>NUCLEOTIDE SEQUENCE [LARGE SCALE GENOMIC DNA]</scope>
</reference>
<keyword evidence="1" id="KW-0282">Flagellum</keyword>
<evidence type="ECO:0000313" key="1">
    <source>
        <dbReference type="EMBL" id="GAD02690.1"/>
    </source>
</evidence>
<evidence type="ECO:0000313" key="2">
    <source>
        <dbReference type="Proteomes" id="UP000014461"/>
    </source>
</evidence>
<protein>
    <submittedName>
        <fullName evidence="1">Flagellin modification protein FlmH</fullName>
    </submittedName>
</protein>
<keyword evidence="1" id="KW-0969">Cilium</keyword>
<keyword evidence="2" id="KW-1185">Reference proteome</keyword>